<keyword evidence="2" id="KW-1185">Reference proteome</keyword>
<proteinExistence type="predicted"/>
<dbReference type="EMBL" id="FRFD01000005">
    <property type="protein sequence ID" value="SHO48368.1"/>
    <property type="molecule type" value="Genomic_DNA"/>
</dbReference>
<protein>
    <submittedName>
        <fullName evidence="1">Uncharacterized protein</fullName>
    </submittedName>
</protein>
<accession>A0A1M7Y777</accession>
<reference evidence="1 2" key="1">
    <citation type="submission" date="2016-12" db="EMBL/GenBank/DDBJ databases">
        <authorList>
            <person name="Song W.-J."/>
            <person name="Kurnit D.M."/>
        </authorList>
    </citation>
    <scope>NUCLEOTIDE SEQUENCE [LARGE SCALE GENOMIC DNA]</scope>
    <source>
        <strain evidence="1 2">DSM 12503</strain>
    </source>
</reference>
<evidence type="ECO:0000313" key="2">
    <source>
        <dbReference type="Proteomes" id="UP000184612"/>
    </source>
</evidence>
<dbReference type="AlphaFoldDB" id="A0A1M7Y777"/>
<dbReference type="Proteomes" id="UP000184612">
    <property type="component" value="Unassembled WGS sequence"/>
</dbReference>
<name>A0A1M7Y777_9FIRM</name>
<dbReference type="RefSeq" id="WP_073588514.1">
    <property type="nucleotide sequence ID" value="NZ_FRFD01000005.1"/>
</dbReference>
<gene>
    <name evidence="1" type="ORF">SAMN02745217_01796</name>
</gene>
<evidence type="ECO:0000313" key="1">
    <source>
        <dbReference type="EMBL" id="SHO48368.1"/>
    </source>
</evidence>
<sequence length="498" mass="59223">MKDKDLYEAVRLFHEKEHQNSSNYFDIFACKIKFSFDSNSYFNSLKQYKEKGAVDDYLKIIIHEYFHYFQRAYSTFGFYFQMLERYKEVLVINMAKHMLYHYQNIDGADRPVIDVIQTDSRLRSDNLINKWLFDWIDLHLINSYVNDTPEEYLAGCEYMNQIRPDFCGLFISRKYASIDKQLQAYLKGIFGGFPYRRYKTIDCSPEDKSRILHMESQSMEIKAMNMFTAKGILESYSKAAEFFLMREEISLEYLRGLSFSAKDYDYYFTLAFAAQNIPAKNSTEFLLTFLAVCDIVISPPCIPYLSMLREEYPSITDFDPGYRFYCAWEPMKRIRPIASLEEDYVRYTQELCQALGWPTPMDTAAEIVSKCGYMETSDDIMFRVFYQSQQLRLKVPYCFLEITPFLTYLYNNYPYCPLVELSDMVLINHGINDEVYFTMEYLNRQYWGNILTRTTTELMYPYHTKPYVLDNYKESFERLNEEAVGLRINNIKVVNPSY</sequence>
<organism evidence="1 2">
    <name type="scientific">Anaerocolumna xylanovorans DSM 12503</name>
    <dbReference type="NCBI Taxonomy" id="1121345"/>
    <lineage>
        <taxon>Bacteria</taxon>
        <taxon>Bacillati</taxon>
        <taxon>Bacillota</taxon>
        <taxon>Clostridia</taxon>
        <taxon>Lachnospirales</taxon>
        <taxon>Lachnospiraceae</taxon>
        <taxon>Anaerocolumna</taxon>
    </lineage>
</organism>
<dbReference type="STRING" id="1121345.SAMN02745217_01796"/>